<dbReference type="AlphaFoldDB" id="A0A382SG55"/>
<sequence length="216" mass="25448">MSINNLAIVENEKIFQEKNKFYCDNIDAKSIPEGINNFRKIYLIARKSKVKRVQQINLSQVKIGSNIFLFLNLILKTFSEKNINYLLISINPYTFLSALILLLFKKKVFIYLRSSGHEEYKAKYGLFGKLIYHTMYLLVTPWSNLIVCHERLTKKKDYHLVFPSQLGNKWFENLKQVTLDKVRLLYVGRMRVEKGIFDFLKMFNKLSMNAELSIVS</sequence>
<name>A0A382SG55_9ZZZZ</name>
<dbReference type="EMBL" id="UINC01128898">
    <property type="protein sequence ID" value="SVD08940.1"/>
    <property type="molecule type" value="Genomic_DNA"/>
</dbReference>
<evidence type="ECO:0000256" key="1">
    <source>
        <dbReference type="SAM" id="Phobius"/>
    </source>
</evidence>
<feature type="transmembrane region" description="Helical" evidence="1">
    <location>
        <begin position="85"/>
        <end position="104"/>
    </location>
</feature>
<keyword evidence="1" id="KW-0472">Membrane</keyword>
<protein>
    <recommendedName>
        <fullName evidence="3">Glycosyltransferase subfamily 4-like N-terminal domain-containing protein</fullName>
    </recommendedName>
</protein>
<reference evidence="2" key="1">
    <citation type="submission" date="2018-05" db="EMBL/GenBank/DDBJ databases">
        <authorList>
            <person name="Lanie J.A."/>
            <person name="Ng W.-L."/>
            <person name="Kazmierczak K.M."/>
            <person name="Andrzejewski T.M."/>
            <person name="Davidsen T.M."/>
            <person name="Wayne K.J."/>
            <person name="Tettelin H."/>
            <person name="Glass J.I."/>
            <person name="Rusch D."/>
            <person name="Podicherti R."/>
            <person name="Tsui H.-C.T."/>
            <person name="Winkler M.E."/>
        </authorList>
    </citation>
    <scope>NUCLEOTIDE SEQUENCE</scope>
</reference>
<feature type="non-terminal residue" evidence="2">
    <location>
        <position position="216"/>
    </location>
</feature>
<keyword evidence="1" id="KW-1133">Transmembrane helix</keyword>
<evidence type="ECO:0008006" key="3">
    <source>
        <dbReference type="Google" id="ProtNLM"/>
    </source>
</evidence>
<gene>
    <name evidence="2" type="ORF">METZ01_LOCUS361794</name>
</gene>
<accession>A0A382SG55</accession>
<proteinExistence type="predicted"/>
<keyword evidence="1" id="KW-0812">Transmembrane</keyword>
<evidence type="ECO:0000313" key="2">
    <source>
        <dbReference type="EMBL" id="SVD08940.1"/>
    </source>
</evidence>
<organism evidence="2">
    <name type="scientific">marine metagenome</name>
    <dbReference type="NCBI Taxonomy" id="408172"/>
    <lineage>
        <taxon>unclassified sequences</taxon>
        <taxon>metagenomes</taxon>
        <taxon>ecological metagenomes</taxon>
    </lineage>
</organism>
<dbReference type="SUPFAM" id="SSF53756">
    <property type="entry name" value="UDP-Glycosyltransferase/glycogen phosphorylase"/>
    <property type="match status" value="1"/>
</dbReference>